<feature type="region of interest" description="Disordered" evidence="1">
    <location>
        <begin position="97"/>
        <end position="118"/>
    </location>
</feature>
<dbReference type="Proteomes" id="UP000254602">
    <property type="component" value="Unassembled WGS sequence"/>
</dbReference>
<protein>
    <submittedName>
        <fullName evidence="3">Uncharacterized protein</fullName>
    </submittedName>
</protein>
<evidence type="ECO:0000256" key="2">
    <source>
        <dbReference type="SAM" id="SignalP"/>
    </source>
</evidence>
<organism evidence="3 4">
    <name type="scientific">Pseudomonas putida</name>
    <name type="common">Arthrobacter siderocapsulatus</name>
    <dbReference type="NCBI Taxonomy" id="303"/>
    <lineage>
        <taxon>Bacteria</taxon>
        <taxon>Pseudomonadati</taxon>
        <taxon>Pseudomonadota</taxon>
        <taxon>Gammaproteobacteria</taxon>
        <taxon>Pseudomonadales</taxon>
        <taxon>Pseudomonadaceae</taxon>
        <taxon>Pseudomonas</taxon>
    </lineage>
</organism>
<gene>
    <name evidence="3" type="ORF">NCTC7914_03651</name>
</gene>
<reference evidence="3 4" key="1">
    <citation type="submission" date="2018-06" db="EMBL/GenBank/DDBJ databases">
        <authorList>
            <consortium name="Pathogen Informatics"/>
            <person name="Doyle S."/>
        </authorList>
    </citation>
    <scope>NUCLEOTIDE SEQUENCE [LARGE SCALE GENOMIC DNA]</scope>
    <source>
        <strain evidence="3 4">NCTC7914</strain>
    </source>
</reference>
<sequence length="132" mass="15684">MKIHVPRIVLLGLFAFAAMGSASATPAKASMPLLATKATSSQAHIEGASSPWPSLASVAAAQPATLLAHDDRYRRDGHWHDRRDDWRRDQWRRDQWRREQARREAERRRDWQRRHERAMHHRYEADHHYYRR</sequence>
<feature type="chain" id="PRO_5016590908" evidence="2">
    <location>
        <begin position="25"/>
        <end position="132"/>
    </location>
</feature>
<dbReference type="EMBL" id="UGUY01000001">
    <property type="protein sequence ID" value="SUD69507.1"/>
    <property type="molecule type" value="Genomic_DNA"/>
</dbReference>
<evidence type="ECO:0000256" key="1">
    <source>
        <dbReference type="SAM" id="MobiDB-lite"/>
    </source>
</evidence>
<proteinExistence type="predicted"/>
<feature type="compositionally biased region" description="Basic and acidic residues" evidence="1">
    <location>
        <begin position="97"/>
        <end position="109"/>
    </location>
</feature>
<name>A0A379KQ38_PSEPU</name>
<accession>A0A379KQ38</accession>
<dbReference type="AlphaFoldDB" id="A0A379KQ38"/>
<keyword evidence="2" id="KW-0732">Signal</keyword>
<feature type="signal peptide" evidence="2">
    <location>
        <begin position="1"/>
        <end position="24"/>
    </location>
</feature>
<evidence type="ECO:0000313" key="4">
    <source>
        <dbReference type="Proteomes" id="UP000254602"/>
    </source>
</evidence>
<evidence type="ECO:0000313" key="3">
    <source>
        <dbReference type="EMBL" id="SUD69507.1"/>
    </source>
</evidence>